<dbReference type="CDD" id="cd14473">
    <property type="entry name" value="FERM_B-lobe"/>
    <property type="match status" value="1"/>
</dbReference>
<dbReference type="FunFam" id="1.20.1420.10:FF:000002">
    <property type="entry name" value="Talin 2"/>
    <property type="match status" value="1"/>
</dbReference>
<dbReference type="InterPro" id="IPR015009">
    <property type="entry name" value="Vinculin-bd_dom"/>
</dbReference>
<dbReference type="CDD" id="cd12150">
    <property type="entry name" value="talin-RS"/>
    <property type="match status" value="1"/>
</dbReference>
<dbReference type="SMART" id="SM00295">
    <property type="entry name" value="B41"/>
    <property type="match status" value="1"/>
</dbReference>
<dbReference type="GO" id="GO:0030036">
    <property type="term" value="P:actin cytoskeleton organization"/>
    <property type="evidence" value="ECO:0007669"/>
    <property type="project" value="TreeGrafter"/>
</dbReference>
<dbReference type="Pfam" id="PF21865">
    <property type="entry name" value="TLN1-like_RS"/>
    <property type="match status" value="2"/>
</dbReference>
<sequence>MATLSLKISVVGSNVVKTMQFDPSTIVFDACHIIREKIADAIGNDKKPAEYGLFLADDDPKKGTWLEPSKSLEYFLLRNGDLVEYKMKHRILKVRTLDDIIKTLKVDDSCPIGMLMVTICTRLGITNHEEYSLVRELPEEEKEKTMTLKRDKSIAKDQKKLEEMRRKLHTDDDVNWLDHSKTLREQGIEHNEILLLRRKFFFSDQNVDARDPVQLQLLYVQCRDGIIDGTHPVTQTEALQFAGLQCQIQFGNYVESKHKPGFLELKEFLPKEYIKIKGIEKKIFQEHKTQNGLLDVEAKVKYTQCCRNLKTYGITFFLVKEKMKGKNKLVPRLLGITKESVVRMDEKTKEIIMTWPLTALKRWAPSPNSFTLDLGDYSNEYYSVQTTEGEQISQLISGYIDIIMRKKKAKDHLGIEGDEVSSMYEDRVTPAQAFIIKHVDSKVDHPSSGNVAIPAVIRDAMPEGGTISVGTFGRAEFGETSSPMFPGQAPVQSQSVREVILSKAQKALLTTIKEGLDNIDYARTELAKKADLPELGSDAASKKWAENELDLSKQKVTAQLSAMGAATAQLVSLTNVQEEHDATALGAAIHTISSNMNEFSHDVRMLAALQGEGSGNKLLDAAKLLAGAFSDLLNAAQPGTRGPNQNIVTAAHKVGDASHDIMKGVAEGGELDHSFQDTLLALAKAVANATAALVLKAKDVSRKCEDQALQNKVINSATQCALATSQLVACAKVVAPTISNPACRDQLFDAAKQVANSVDGIVEAAMFACKDEHLLSDLGEAATAVTKALNDLLQHVKMGTGSGEGGQNEQAVDTILTATDRLFSSVGDAHEMVKQAKMLAQATSQLVCAIRSQAESYQDTDIQKRLLAAAKQLADATAKMVEAAKGCASNPNDSSQQGNLRIAAEELRSATNAAASNALKKKLINRLENAAKQTAAASVHLISAANTAGKSNSNSVSQQHLHFECKAVSDQMSSIVQGVKATTQNPENPASQLNLINACQNFIQPCAKLIDASNAALPTVTDPSAALNLTNGVKSLSSALAELRSCTGKATDMCRYLELDSAIEELSHIDLELEDILNTARNGKLVPLPGETAESAVSLLGSTSKTVGSSMAQLLTATVQGNENHTSLAARDTANALRKFASAVRAVAATTEEKALQELIINNARDIIEKSKLLLDEAKQAVNTPKNPETQQRLAQVAKSVSNALNNCLNCLPGQRDVDNAIRGITESSQALSTSQIPETNRSYQEAQGEMNQAAVNLNQAASDIVTTSRGTPQQLASSSNRYGHAYKDFVDSGLVMAGVTKDSDTQMQIIGGLKSVSTVSSKLLVVAKSVSADPNAPNAKNLLAQAARAVTDSINQLINICTVSAPGQKECDNALRQIQMMRSLLEVPNEPVSDHSYYECLESVMQISRTVSTKELQSLGDAMTGISNDAKKADTDGFCEAVRNFSSSINGLTEAAAQSAYLVGIADPASEPGHAGLVDQSQFARANQAIQTACQNLTYPARSHSEYYASWNSRAMVLSAATVVAKHTSALCNACRLASSMTSNPVARRHFVQAAKEVANSTANLVAAIKNLDIDFTEENRQNCAKAAVPLLKAVDELTCFASSPDFASVPAKISTEAQKAQEPITLAGMSMIDGACHMLQAAKQLAVNPKDPSTYQLYSNHSKSVSDAMKKLVSSIKDSAPGQKECDEAIKQLERIIRELDQAYMLATSQKMVDHNEKTLQGYQEQMLHCLCPIIEKVDNICNVAKSEAQNLGHMISFLTNYLGPLAEGAIGAASKMMNSKQLLSTLDFTKTVLESALQFIYACKEGGGNPKAEKAHAQIDETGTGLKDVLQDLLQMIEEAASQAGVVSNMIDSITKSMAETDLNLDVTDGKSYVDYQTSMVRLARQIASSAQDMLGKNETNISELGALANKLTRDYRQLASNSRGACMTANSPEVTNRIKTSVIELGKSCISLAQDAGSMQSNPSDEFCKRDLNAHVKEVTEKASYVLASLQSGSRGTQACINAASTVSGIIGDLNTTIMFATAGTLNTEDEENFTDHKENILKTAKALVDDTKLLVAGAASNQEQLANAAQMAVKTITQLSDVVKLGAASLGSDQPEAQVLLINAVKDVASALADLISATKNASGKNVSDPAMGSLKDSAKTMVTNVTSLLKTVKAVEDKTQRGTRALESTIEAISQELRVYQSPTPPDQKASAEDLIQYTKPITTATTKAVAAGNSGNQDDVIVAANIGRRAIFDLLNVCKAASFTGETADIRQKTQMAGCSCAMAYKEVLEHVSYALQKPSAESKQNMVSVSRNVATSVAEIVQCAEAIKAYYIQDNEEKYKTDPSALPSPDGKLGPNWVDYGDPTVIAENELRGAASSIEAAAKKLAQLQPRQAAKTADESLGFEEQILEAAKSIATATAALVKSASAAQKELILQGKVSASYSKSTLDEDGQWSQGLISAARRVAAATQSLCEAANAMVQGQASEEKLIASAKEVAGSTAALLVACKVKADVGSISMHRLQAAGNAVKKASDALVQAAQQSQSFEADEDELTINKRMVGGIAQEIMAQEEILRKEKELDSARKRLAEIRKARYKDKPPEDYDSSSSF</sequence>
<dbReference type="GO" id="GO:0051015">
    <property type="term" value="F:actin filament binding"/>
    <property type="evidence" value="ECO:0007669"/>
    <property type="project" value="InterPro"/>
</dbReference>
<reference evidence="8" key="1">
    <citation type="submission" date="2023-08" db="EMBL/GenBank/DDBJ databases">
        <authorList>
            <person name="Alioto T."/>
            <person name="Alioto T."/>
            <person name="Gomez Garrido J."/>
        </authorList>
    </citation>
    <scope>NUCLEOTIDE SEQUENCE</scope>
</reference>
<dbReference type="FunFam" id="1.20.1410.10:FF:000001">
    <property type="entry name" value="Talin 2"/>
    <property type="match status" value="1"/>
</dbReference>
<organism evidence="8 9">
    <name type="scientific">Octopus vulgaris</name>
    <name type="common">Common octopus</name>
    <dbReference type="NCBI Taxonomy" id="6645"/>
    <lineage>
        <taxon>Eukaryota</taxon>
        <taxon>Metazoa</taxon>
        <taxon>Spiralia</taxon>
        <taxon>Lophotrochozoa</taxon>
        <taxon>Mollusca</taxon>
        <taxon>Cephalopoda</taxon>
        <taxon>Coleoidea</taxon>
        <taxon>Octopodiformes</taxon>
        <taxon>Octopoda</taxon>
        <taxon>Incirrata</taxon>
        <taxon>Octopodidae</taxon>
        <taxon>Octopus</taxon>
    </lineage>
</organism>
<dbReference type="InterPro" id="IPR054060">
    <property type="entry name" value="TLN1-like_RS"/>
</dbReference>
<dbReference type="GO" id="GO:0005737">
    <property type="term" value="C:cytoplasm"/>
    <property type="evidence" value="ECO:0007669"/>
    <property type="project" value="TreeGrafter"/>
</dbReference>
<dbReference type="SUPFAM" id="SSF50729">
    <property type="entry name" value="PH domain-like"/>
    <property type="match status" value="1"/>
</dbReference>
<dbReference type="InterPro" id="IPR002558">
    <property type="entry name" value="ILWEQ_dom"/>
</dbReference>
<proteinExistence type="predicted"/>
<dbReference type="Pfam" id="PF16511">
    <property type="entry name" value="FERM_f0"/>
    <property type="match status" value="1"/>
</dbReference>
<evidence type="ECO:0000256" key="3">
    <source>
        <dbReference type="ARBA" id="ARBA00023212"/>
    </source>
</evidence>
<dbReference type="Gene3D" id="1.20.1420.10">
    <property type="entry name" value="Talin, central domain"/>
    <property type="match status" value="7"/>
</dbReference>
<dbReference type="GO" id="GO:0001726">
    <property type="term" value="C:ruffle"/>
    <property type="evidence" value="ECO:0007669"/>
    <property type="project" value="InterPro"/>
</dbReference>
<feature type="compositionally biased region" description="Basic and acidic residues" evidence="5">
    <location>
        <begin position="2575"/>
        <end position="2587"/>
    </location>
</feature>
<evidence type="ECO:0000259" key="6">
    <source>
        <dbReference type="PROSITE" id="PS50057"/>
    </source>
</evidence>
<dbReference type="FunFam" id="2.30.29.30:FF:000028">
    <property type="entry name" value="Talin 2"/>
    <property type="match status" value="1"/>
</dbReference>
<dbReference type="SUPFAM" id="SSF109880">
    <property type="entry name" value="A middle domain of Talin 1"/>
    <property type="match status" value="1"/>
</dbReference>
<dbReference type="EMBL" id="OX597841">
    <property type="protein sequence ID" value="CAI9742942.1"/>
    <property type="molecule type" value="Genomic_DNA"/>
</dbReference>
<dbReference type="SMART" id="SM01244">
    <property type="entry name" value="IRS"/>
    <property type="match status" value="1"/>
</dbReference>
<dbReference type="InterPro" id="IPR049108">
    <property type="entry name" value="Talin_R4"/>
</dbReference>
<evidence type="ECO:0000259" key="7">
    <source>
        <dbReference type="PROSITE" id="PS50945"/>
    </source>
</evidence>
<protein>
    <submittedName>
        <fullName evidence="8">Talin-1-like isoform X1</fullName>
    </submittedName>
</protein>
<dbReference type="Pfam" id="PF01608">
    <property type="entry name" value="I_LWEQ"/>
    <property type="match status" value="1"/>
</dbReference>
<dbReference type="Pfam" id="PF09141">
    <property type="entry name" value="Talin_middle"/>
    <property type="match status" value="1"/>
</dbReference>
<keyword evidence="2" id="KW-0963">Cytoplasm</keyword>
<name>A0AA36FM69_OCTVU</name>
<feature type="domain" description="FERM" evidence="6">
    <location>
        <begin position="90"/>
        <end position="407"/>
    </location>
</feature>
<dbReference type="PANTHER" id="PTHR19981">
    <property type="entry name" value="TALIN"/>
    <property type="match status" value="1"/>
</dbReference>
<dbReference type="Pfam" id="PF21692">
    <property type="entry name" value="Talin_R4"/>
    <property type="match status" value="2"/>
</dbReference>
<evidence type="ECO:0000313" key="9">
    <source>
        <dbReference type="Proteomes" id="UP001162480"/>
    </source>
</evidence>
<dbReference type="InterPro" id="IPR019749">
    <property type="entry name" value="Band_41_domain"/>
</dbReference>
<gene>
    <name evidence="8" type="ORF">OCTVUL_1B019897</name>
</gene>
<dbReference type="InterPro" id="IPR032425">
    <property type="entry name" value="FERM_f0"/>
</dbReference>
<dbReference type="Proteomes" id="UP001162480">
    <property type="component" value="Chromosome 28"/>
</dbReference>
<dbReference type="InterPro" id="IPR037438">
    <property type="entry name" value="Talin1/2-RS"/>
</dbReference>
<dbReference type="InterPro" id="IPR036476">
    <property type="entry name" value="Talin_cent_sf"/>
</dbReference>
<dbReference type="SMART" id="SM00307">
    <property type="entry name" value="ILWEQ"/>
    <property type="match status" value="1"/>
</dbReference>
<dbReference type="FunFam" id="1.20.1420.10:FF:000001">
    <property type="entry name" value="Talin 2"/>
    <property type="match status" value="1"/>
</dbReference>
<dbReference type="CDD" id="cd17090">
    <property type="entry name" value="FERM_F1_TLN"/>
    <property type="match status" value="1"/>
</dbReference>
<dbReference type="SUPFAM" id="SSF47031">
    <property type="entry name" value="Second domain of FERM"/>
    <property type="match status" value="1"/>
</dbReference>
<dbReference type="InterPro" id="IPR035964">
    <property type="entry name" value="I/LWEQ_dom_sf"/>
</dbReference>
<dbReference type="FunFam" id="1.20.120.230:FF:000003">
    <property type="entry name" value="Talin 2"/>
    <property type="match status" value="1"/>
</dbReference>
<dbReference type="Gene3D" id="1.20.80.10">
    <property type="match status" value="1"/>
</dbReference>
<dbReference type="GO" id="GO:0005178">
    <property type="term" value="F:integrin binding"/>
    <property type="evidence" value="ECO:0007669"/>
    <property type="project" value="TreeGrafter"/>
</dbReference>
<evidence type="ECO:0000256" key="2">
    <source>
        <dbReference type="ARBA" id="ARBA00022490"/>
    </source>
</evidence>
<dbReference type="Pfam" id="PF21896">
    <property type="entry name" value="Talin_IBS2B"/>
    <property type="match status" value="3"/>
</dbReference>
<dbReference type="GO" id="GO:0005856">
    <property type="term" value="C:cytoskeleton"/>
    <property type="evidence" value="ECO:0007669"/>
    <property type="project" value="UniProtKB-SubCell"/>
</dbReference>
<dbReference type="SUPFAM" id="SSF109885">
    <property type="entry name" value="I/LWEQ domain"/>
    <property type="match status" value="4"/>
</dbReference>
<dbReference type="SUPFAM" id="SSF47220">
    <property type="entry name" value="alpha-catenin/vinculin-like"/>
    <property type="match status" value="3"/>
</dbReference>
<dbReference type="PROSITE" id="PS50945">
    <property type="entry name" value="I_LWEQ"/>
    <property type="match status" value="1"/>
</dbReference>
<dbReference type="GO" id="GO:0005886">
    <property type="term" value="C:plasma membrane"/>
    <property type="evidence" value="ECO:0007669"/>
    <property type="project" value="TreeGrafter"/>
</dbReference>
<keyword evidence="9" id="KW-1185">Reference proteome</keyword>
<dbReference type="InterPro" id="IPR054082">
    <property type="entry name" value="Talin_IBS2B"/>
</dbReference>
<keyword evidence="4" id="KW-0175">Coiled coil</keyword>
<dbReference type="Gene3D" id="1.20.1410.10">
    <property type="entry name" value="I/LWEQ domain"/>
    <property type="match status" value="1"/>
</dbReference>
<dbReference type="Pfam" id="PF02174">
    <property type="entry name" value="IRS"/>
    <property type="match status" value="1"/>
</dbReference>
<evidence type="ECO:0000313" key="8">
    <source>
        <dbReference type="EMBL" id="CAI9742942.1"/>
    </source>
</evidence>
<dbReference type="FunFam" id="1.20.120.230:FF:000005">
    <property type="entry name" value="Talin 1"/>
    <property type="match status" value="1"/>
</dbReference>
<dbReference type="FunFam" id="1.20.80.10:FF:000007">
    <property type="entry name" value="Talin 2"/>
    <property type="match status" value="1"/>
</dbReference>
<dbReference type="Pfam" id="PF08913">
    <property type="entry name" value="VBS"/>
    <property type="match status" value="1"/>
</dbReference>
<evidence type="ECO:0000256" key="4">
    <source>
        <dbReference type="SAM" id="Coils"/>
    </source>
</evidence>
<dbReference type="Pfam" id="PF25177">
    <property type="entry name" value="Talin_VBS2"/>
    <property type="match status" value="1"/>
</dbReference>
<dbReference type="InterPro" id="IPR002404">
    <property type="entry name" value="IRS_PTB"/>
</dbReference>
<feature type="coiled-coil region" evidence="4">
    <location>
        <begin position="1685"/>
        <end position="1712"/>
    </location>
</feature>
<dbReference type="InterPro" id="IPR036723">
    <property type="entry name" value="Alpha-catenin/vinculin-like_sf"/>
</dbReference>
<dbReference type="InterPro" id="IPR019747">
    <property type="entry name" value="FERM_CS"/>
</dbReference>
<keyword evidence="3" id="KW-0206">Cytoskeleton</keyword>
<dbReference type="InterPro" id="IPR014352">
    <property type="entry name" value="FERM/acyl-CoA-bd_prot_sf"/>
</dbReference>
<dbReference type="GO" id="GO:0005925">
    <property type="term" value="C:focal adhesion"/>
    <property type="evidence" value="ECO:0007669"/>
    <property type="project" value="InterPro"/>
</dbReference>
<dbReference type="CDD" id="cd17089">
    <property type="entry name" value="FERM_F0_TLN"/>
    <property type="match status" value="1"/>
</dbReference>
<dbReference type="InterPro" id="IPR000299">
    <property type="entry name" value="FERM_domain"/>
</dbReference>
<dbReference type="GO" id="GO:0005200">
    <property type="term" value="F:structural constituent of cytoskeleton"/>
    <property type="evidence" value="ECO:0007669"/>
    <property type="project" value="InterPro"/>
</dbReference>
<evidence type="ECO:0000256" key="1">
    <source>
        <dbReference type="ARBA" id="ARBA00004245"/>
    </source>
</evidence>
<feature type="region of interest" description="Disordered" evidence="5">
    <location>
        <begin position="2575"/>
        <end position="2595"/>
    </location>
</feature>
<dbReference type="Gene3D" id="2.30.29.30">
    <property type="entry name" value="Pleckstrin-homology domain (PH domain)/Phosphotyrosine-binding domain (PTB)"/>
    <property type="match status" value="1"/>
</dbReference>
<dbReference type="InterPro" id="IPR035963">
    <property type="entry name" value="FERM_2"/>
</dbReference>
<dbReference type="PROSITE" id="PS50057">
    <property type="entry name" value="FERM_3"/>
    <property type="match status" value="1"/>
</dbReference>
<dbReference type="InterPro" id="IPR015224">
    <property type="entry name" value="Talin_cent"/>
</dbReference>
<dbReference type="PANTHER" id="PTHR19981:SF1">
    <property type="entry name" value="RHEA, ISOFORM B"/>
    <property type="match status" value="1"/>
</dbReference>
<accession>A0AA36FM69</accession>
<dbReference type="Gene3D" id="3.10.20.90">
    <property type="entry name" value="Phosphatidylinositol 3-kinase Catalytic Subunit, Chain A, domain 1"/>
    <property type="match status" value="2"/>
</dbReference>
<dbReference type="InterPro" id="IPR019748">
    <property type="entry name" value="FERM_central"/>
</dbReference>
<evidence type="ECO:0000256" key="5">
    <source>
        <dbReference type="SAM" id="MobiDB-lite"/>
    </source>
</evidence>
<comment type="subcellular location">
    <subcellularLocation>
        <location evidence="1">Cytoplasm</location>
        <location evidence="1">Cytoskeleton</location>
    </subcellularLocation>
</comment>
<dbReference type="PROSITE" id="PS00660">
    <property type="entry name" value="FERM_1"/>
    <property type="match status" value="1"/>
</dbReference>
<dbReference type="Gene3D" id="1.20.120.230">
    <property type="entry name" value="Alpha-catenin/vinculin-like"/>
    <property type="match status" value="5"/>
</dbReference>
<feature type="domain" description="I/LWEQ" evidence="7">
    <location>
        <begin position="2343"/>
        <end position="2584"/>
    </location>
</feature>
<dbReference type="InterPro" id="IPR057346">
    <property type="entry name" value="Talin1/2_VBS2"/>
</dbReference>
<dbReference type="CDD" id="cd10569">
    <property type="entry name" value="FERM_C_Talin"/>
    <property type="match status" value="1"/>
</dbReference>
<dbReference type="InterPro" id="IPR011993">
    <property type="entry name" value="PH-like_dom_sf"/>
</dbReference>
<dbReference type="GO" id="GO:0098609">
    <property type="term" value="P:cell-cell adhesion"/>
    <property type="evidence" value="ECO:0007669"/>
    <property type="project" value="TreeGrafter"/>
</dbReference>